<proteinExistence type="inferred from homology"/>
<keyword evidence="7 15" id="KW-0808">Transferase</keyword>
<feature type="active site" evidence="15">
    <location>
        <position position="168"/>
    </location>
</feature>
<organism evidence="16 17">
    <name type="scientific">Marinobacter salinisoli</name>
    <dbReference type="NCBI Taxonomy" id="2769486"/>
    <lineage>
        <taxon>Bacteria</taxon>
        <taxon>Pseudomonadati</taxon>
        <taxon>Pseudomonadota</taxon>
        <taxon>Gammaproteobacteria</taxon>
        <taxon>Pseudomonadales</taxon>
        <taxon>Marinobacteraceae</taxon>
        <taxon>Marinobacter</taxon>
    </lineage>
</organism>
<protein>
    <recommendedName>
        <fullName evidence="13 15">3-deoxy-D-manno-octulosonic acid kinase</fullName>
        <shortName evidence="15">Kdo kinase</shortName>
        <ecNumber evidence="4 15">2.7.1.166</ecNumber>
    </recommendedName>
</protein>
<evidence type="ECO:0000256" key="10">
    <source>
        <dbReference type="ARBA" id="ARBA00022840"/>
    </source>
</evidence>
<dbReference type="Gene3D" id="1.10.510.10">
    <property type="entry name" value="Transferase(Phosphotransferase) domain 1"/>
    <property type="match status" value="1"/>
</dbReference>
<evidence type="ECO:0000313" key="17">
    <source>
        <dbReference type="Proteomes" id="UP000663555"/>
    </source>
</evidence>
<evidence type="ECO:0000256" key="5">
    <source>
        <dbReference type="ARBA" id="ARBA00022475"/>
    </source>
</evidence>
<evidence type="ECO:0000256" key="7">
    <source>
        <dbReference type="ARBA" id="ARBA00022679"/>
    </source>
</evidence>
<evidence type="ECO:0000256" key="1">
    <source>
        <dbReference type="ARBA" id="ARBA00004515"/>
    </source>
</evidence>
<gene>
    <name evidence="15" type="primary">kdkA</name>
    <name evidence="16" type="ORF">LPB19_06600</name>
</gene>
<dbReference type="NCBIfam" id="NF002475">
    <property type="entry name" value="PRK01723.1"/>
    <property type="match status" value="1"/>
</dbReference>
<evidence type="ECO:0000256" key="12">
    <source>
        <dbReference type="ARBA" id="ARBA00023136"/>
    </source>
</evidence>
<comment type="subcellular location">
    <subcellularLocation>
        <location evidence="1 15">Cell inner membrane</location>
        <topology evidence="1 15">Peripheral membrane protein</topology>
        <orientation evidence="1 15">Cytoplasmic side</orientation>
    </subcellularLocation>
</comment>
<evidence type="ECO:0000256" key="9">
    <source>
        <dbReference type="ARBA" id="ARBA00022777"/>
    </source>
</evidence>
<keyword evidence="12 15" id="KW-0472">Membrane</keyword>
<evidence type="ECO:0000256" key="14">
    <source>
        <dbReference type="ARBA" id="ARBA00034417"/>
    </source>
</evidence>
<keyword evidence="5 15" id="KW-1003">Cell membrane</keyword>
<dbReference type="EC" id="2.7.1.166" evidence="4 15"/>
<accession>A0ABX7MUN0</accession>
<comment type="function">
    <text evidence="15">Catalyzes the ATP-dependent phosphorylation of the 3-deoxy-D-manno-octulosonic acid (Kdo) residue in Kdo-lipid IV(A) at the 4-OH position.</text>
</comment>
<dbReference type="InterPro" id="IPR022826">
    <property type="entry name" value="KDO_kinase"/>
</dbReference>
<evidence type="ECO:0000256" key="11">
    <source>
        <dbReference type="ARBA" id="ARBA00022985"/>
    </source>
</evidence>
<comment type="catalytic activity">
    <reaction evidence="14 15">
        <text>an alpha-Kdo-(2-&gt;6)-lipid IVA + ATP = a 4-O-phospho-alpha-Kdo-(2-&gt;6)-lipid IVA + ADP + H(+)</text>
        <dbReference type="Rhea" id="RHEA:74271"/>
        <dbReference type="ChEBI" id="CHEBI:15378"/>
        <dbReference type="ChEBI" id="CHEBI:30616"/>
        <dbReference type="ChEBI" id="CHEBI:176428"/>
        <dbReference type="ChEBI" id="CHEBI:193140"/>
        <dbReference type="ChEBI" id="CHEBI:456216"/>
        <dbReference type="EC" id="2.7.1.166"/>
    </reaction>
</comment>
<evidence type="ECO:0000256" key="2">
    <source>
        <dbReference type="ARBA" id="ARBA00004713"/>
    </source>
</evidence>
<dbReference type="GO" id="GO:0016301">
    <property type="term" value="F:kinase activity"/>
    <property type="evidence" value="ECO:0007669"/>
    <property type="project" value="UniProtKB-KW"/>
</dbReference>
<evidence type="ECO:0000256" key="6">
    <source>
        <dbReference type="ARBA" id="ARBA00022519"/>
    </source>
</evidence>
<comment type="pathway">
    <text evidence="2 15">Bacterial outer membrane biogenesis; LPS core biosynthesis.</text>
</comment>
<evidence type="ECO:0000313" key="16">
    <source>
        <dbReference type="EMBL" id="QSP96051.1"/>
    </source>
</evidence>
<evidence type="ECO:0000256" key="15">
    <source>
        <dbReference type="HAMAP-Rule" id="MF_00521"/>
    </source>
</evidence>
<dbReference type="Proteomes" id="UP000663555">
    <property type="component" value="Chromosome"/>
</dbReference>
<evidence type="ECO:0000256" key="13">
    <source>
        <dbReference type="ARBA" id="ARBA00029511"/>
    </source>
</evidence>
<keyword evidence="17" id="KW-1185">Reference proteome</keyword>
<keyword evidence="9 15" id="KW-0418">Kinase</keyword>
<dbReference type="EMBL" id="CP071247">
    <property type="protein sequence ID" value="QSP96051.1"/>
    <property type="molecule type" value="Genomic_DNA"/>
</dbReference>
<keyword evidence="11 15" id="KW-0448">Lipopolysaccharide biosynthesis</keyword>
<evidence type="ECO:0000256" key="4">
    <source>
        <dbReference type="ARBA" id="ARBA00011988"/>
    </source>
</evidence>
<keyword evidence="8 15" id="KW-0547">Nucleotide-binding</keyword>
<keyword evidence="6 15" id="KW-0997">Cell inner membrane</keyword>
<sequence length="238" mass="27060">MEKTEVRKRENGAVLLVHPDFSERVNSDWFRPEFWGNRAQPVGSGGRGGAWFLDADGDRMVLRAYRRGGLIAKLSSNAYTYTREKQVRSFAEFRLLNQLVTMGLPVPRAIAAWYQKLSPVQYQAAIIVERLDDAVPLADIMADMSTDQWHALGRLIRRFHDAGVRHADLNCFNVLVAAGEFHLIDFDKGQIMPHGTSSRWKKANLDRFARSLRKVAGDSFQQKVWKAFTHGYQGRPVA</sequence>
<dbReference type="SUPFAM" id="SSF56112">
    <property type="entry name" value="Protein kinase-like (PK-like)"/>
    <property type="match status" value="1"/>
</dbReference>
<reference evidence="16 17" key="1">
    <citation type="submission" date="2021-03" db="EMBL/GenBank/DDBJ databases">
        <title>Genome sequencing of Marinobacter sp. LPB0319.</title>
        <authorList>
            <person name="Kim J."/>
        </authorList>
    </citation>
    <scope>NUCLEOTIDE SEQUENCE [LARGE SCALE GENOMIC DNA]</scope>
    <source>
        <strain evidence="16 17">LPB0319</strain>
    </source>
</reference>
<evidence type="ECO:0000256" key="8">
    <source>
        <dbReference type="ARBA" id="ARBA00022741"/>
    </source>
</evidence>
<dbReference type="RefSeq" id="WP_206645278.1">
    <property type="nucleotide sequence ID" value="NZ_CP071247.1"/>
</dbReference>
<name>A0ABX7MUN0_9GAMM</name>
<evidence type="ECO:0000256" key="3">
    <source>
        <dbReference type="ARBA" id="ARBA00010327"/>
    </source>
</evidence>
<dbReference type="Pfam" id="PF06293">
    <property type="entry name" value="Kdo"/>
    <property type="match status" value="1"/>
</dbReference>
<keyword evidence="10 15" id="KW-0067">ATP-binding</keyword>
<dbReference type="InterPro" id="IPR011009">
    <property type="entry name" value="Kinase-like_dom_sf"/>
</dbReference>
<comment type="similarity">
    <text evidence="3 15">Belongs to the protein kinase superfamily. KdkA/RfaP family.</text>
</comment>
<dbReference type="HAMAP" id="MF_00521">
    <property type="entry name" value="KDO_kinase"/>
    <property type="match status" value="1"/>
</dbReference>